<dbReference type="Gene3D" id="1.10.10.10">
    <property type="entry name" value="Winged helix-like DNA-binding domain superfamily/Winged helix DNA-binding domain"/>
    <property type="match status" value="1"/>
</dbReference>
<dbReference type="AlphaFoldDB" id="E6U100"/>
<dbReference type="eggNOG" id="COG2996">
    <property type="taxonomic scope" value="Bacteria"/>
</dbReference>
<gene>
    <name evidence="3" type="ordered locus">Bcell_2050</name>
</gene>
<dbReference type="InterPro" id="IPR014464">
    <property type="entry name" value="CvfB_fam"/>
</dbReference>
<accession>E6U100</accession>
<comment type="similarity">
    <text evidence="1">Belongs to the CvfB family.</text>
</comment>
<sequence length="287" mass="32220">MSEIKVGTITTLKVERKIDTGYVLTNGKVEVLLHINEADGDLDVNQEVDVFIYQDKKGQTIATMSIPDIHLNTYGWAEVVDSVRNLGVFVDIGIQKEILVSKDDLPLLEGVWPKAGDELFVTLESDKRGRLLAKPVTEEIIEQERDRAQPSMLHQQTSGRVYRSTKVGSFIITEEGFRGFVHHTERKTEPRLGQWIEGRIIAVKDDGTINVSMRPIKTEGIEEDAEAILNYLKSNNGSVSLTDKSNPEEIRNTFNISKASFKRAIGKLLKENKVVQKNGETILQDES</sequence>
<reference evidence="3" key="1">
    <citation type="submission" date="2010-12" db="EMBL/GenBank/DDBJ databases">
        <title>Complete sequence of Bacillus cellulosilyticus DSM 2522.</title>
        <authorList>
            <consortium name="US DOE Joint Genome Institute"/>
            <person name="Lucas S."/>
            <person name="Copeland A."/>
            <person name="Lapidus A."/>
            <person name="Cheng J.-F."/>
            <person name="Bruce D."/>
            <person name="Goodwin L."/>
            <person name="Pitluck S."/>
            <person name="Chertkov O."/>
            <person name="Detter J.C."/>
            <person name="Han C."/>
            <person name="Tapia R."/>
            <person name="Land M."/>
            <person name="Hauser L."/>
            <person name="Jeffries C."/>
            <person name="Kyrpides N."/>
            <person name="Ivanova N."/>
            <person name="Mikhailova N."/>
            <person name="Brumm P."/>
            <person name="Mead D."/>
            <person name="Woyke T."/>
        </authorList>
    </citation>
    <scope>NUCLEOTIDE SEQUENCE [LARGE SCALE GENOMIC DNA]</scope>
    <source>
        <strain evidence="3">DSM 2522</strain>
    </source>
</reference>
<dbReference type="EMBL" id="CP002394">
    <property type="protein sequence ID" value="ADU30312.1"/>
    <property type="molecule type" value="Genomic_DNA"/>
</dbReference>
<dbReference type="Proteomes" id="UP000001401">
    <property type="component" value="Chromosome"/>
</dbReference>
<dbReference type="PIRSF" id="PIRSF012524">
    <property type="entry name" value="YitL_S1"/>
    <property type="match status" value="1"/>
</dbReference>
<dbReference type="GO" id="GO:0003676">
    <property type="term" value="F:nucleic acid binding"/>
    <property type="evidence" value="ECO:0007669"/>
    <property type="project" value="InterPro"/>
</dbReference>
<dbReference type="Pfam" id="PF13509">
    <property type="entry name" value="S1_2"/>
    <property type="match status" value="1"/>
</dbReference>
<dbReference type="RefSeq" id="WP_013488648.1">
    <property type="nucleotide sequence ID" value="NC_014829.1"/>
</dbReference>
<dbReference type="Pfam" id="PF21191">
    <property type="entry name" value="CvfB_1st"/>
    <property type="match status" value="1"/>
</dbReference>
<dbReference type="SMART" id="SM00316">
    <property type="entry name" value="S1"/>
    <property type="match status" value="3"/>
</dbReference>
<evidence type="ECO:0000259" key="2">
    <source>
        <dbReference type="PROSITE" id="PS50126"/>
    </source>
</evidence>
<evidence type="ECO:0000313" key="4">
    <source>
        <dbReference type="Proteomes" id="UP000001401"/>
    </source>
</evidence>
<dbReference type="Pfam" id="PF21543">
    <property type="entry name" value="CvfB_2nd"/>
    <property type="match status" value="1"/>
</dbReference>
<dbReference type="InterPro" id="IPR003029">
    <property type="entry name" value="S1_domain"/>
</dbReference>
<dbReference type="InterPro" id="IPR036388">
    <property type="entry name" value="WH-like_DNA-bd_sf"/>
</dbReference>
<dbReference type="InterPro" id="IPR048588">
    <property type="entry name" value="CvfB_S1_2nd"/>
</dbReference>
<dbReference type="Pfam" id="PF17783">
    <property type="entry name" value="WHD_CvfB"/>
    <property type="match status" value="1"/>
</dbReference>
<dbReference type="OrthoDB" id="9801597at2"/>
<dbReference type="InterPro" id="IPR012340">
    <property type="entry name" value="NA-bd_OB-fold"/>
</dbReference>
<dbReference type="InterPro" id="IPR040764">
    <property type="entry name" value="CvfB_WH"/>
</dbReference>
<organism evidence="3 4">
    <name type="scientific">Evansella cellulosilytica (strain ATCC 21833 / DSM 2522 / FERM P-1141 / JCM 9156 / N-4)</name>
    <name type="common">Bacillus cellulosilyticus</name>
    <dbReference type="NCBI Taxonomy" id="649639"/>
    <lineage>
        <taxon>Bacteria</taxon>
        <taxon>Bacillati</taxon>
        <taxon>Bacillota</taxon>
        <taxon>Bacilli</taxon>
        <taxon>Bacillales</taxon>
        <taxon>Bacillaceae</taxon>
        <taxon>Evansella</taxon>
    </lineage>
</organism>
<dbReference type="PROSITE" id="PS50126">
    <property type="entry name" value="S1"/>
    <property type="match status" value="1"/>
</dbReference>
<feature type="domain" description="S1 motif" evidence="2">
    <location>
        <begin position="154"/>
        <end position="214"/>
    </location>
</feature>
<keyword evidence="4" id="KW-1185">Reference proteome</keyword>
<name>E6U100_EVAC2</name>
<evidence type="ECO:0000256" key="1">
    <source>
        <dbReference type="PIRNR" id="PIRNR012524"/>
    </source>
</evidence>
<dbReference type="STRING" id="649639.Bcell_2050"/>
<protein>
    <recommendedName>
        <fullName evidence="2">S1 motif domain-containing protein</fullName>
    </recommendedName>
</protein>
<dbReference type="InterPro" id="IPR048587">
    <property type="entry name" value="CvfB_S1_3rd"/>
</dbReference>
<dbReference type="PANTHER" id="PTHR37296">
    <property type="entry name" value="CONSERVED VIRULENCE FACTOR B"/>
    <property type="match status" value="1"/>
</dbReference>
<dbReference type="InterPro" id="IPR039566">
    <property type="entry name" value="CvfB_S1_st"/>
</dbReference>
<dbReference type="HOGENOM" id="CLU_064885_0_0_9"/>
<dbReference type="KEGG" id="bco:Bcell_2050"/>
<dbReference type="SUPFAM" id="SSF50249">
    <property type="entry name" value="Nucleic acid-binding proteins"/>
    <property type="match status" value="1"/>
</dbReference>
<dbReference type="PANTHER" id="PTHR37296:SF1">
    <property type="entry name" value="CONSERVED VIRULENCE FACTOR B"/>
    <property type="match status" value="1"/>
</dbReference>
<proteinExistence type="inferred from homology"/>
<dbReference type="Gene3D" id="2.40.50.140">
    <property type="entry name" value="Nucleic acid-binding proteins"/>
    <property type="match status" value="2"/>
</dbReference>
<evidence type="ECO:0000313" key="3">
    <source>
        <dbReference type="EMBL" id="ADU30312.1"/>
    </source>
</evidence>